<gene>
    <name evidence="2" type="ORF">GCM10009425_49150</name>
</gene>
<comment type="caution">
    <text evidence="2">The sequence shown here is derived from an EMBL/GenBank/DDBJ whole genome shotgun (WGS) entry which is preliminary data.</text>
</comment>
<feature type="compositionally biased region" description="Polar residues" evidence="1">
    <location>
        <begin position="1"/>
        <end position="19"/>
    </location>
</feature>
<evidence type="ECO:0000256" key="1">
    <source>
        <dbReference type="SAM" id="MobiDB-lite"/>
    </source>
</evidence>
<proteinExistence type="predicted"/>
<protein>
    <submittedName>
        <fullName evidence="2">Uncharacterized protein</fullName>
    </submittedName>
</protein>
<dbReference type="EMBL" id="BMNW01000048">
    <property type="protein sequence ID" value="GGM32858.1"/>
    <property type="molecule type" value="Genomic_DNA"/>
</dbReference>
<reference evidence="3" key="1">
    <citation type="journal article" date="2019" name="Int. J. Syst. Evol. Microbiol.">
        <title>The Global Catalogue of Microorganisms (GCM) 10K type strain sequencing project: providing services to taxonomists for standard genome sequencing and annotation.</title>
        <authorList>
            <consortium name="The Broad Institute Genomics Platform"/>
            <consortium name="The Broad Institute Genome Sequencing Center for Infectious Disease"/>
            <person name="Wu L."/>
            <person name="Ma J."/>
        </authorList>
    </citation>
    <scope>NUCLEOTIDE SEQUENCE [LARGE SCALE GENOMIC DNA]</scope>
    <source>
        <strain evidence="3">JCM 13501</strain>
    </source>
</reference>
<organism evidence="2 3">
    <name type="scientific">Pseudomonas asuensis</name>
    <dbReference type="NCBI Taxonomy" id="1825787"/>
    <lineage>
        <taxon>Bacteria</taxon>
        <taxon>Pseudomonadati</taxon>
        <taxon>Pseudomonadota</taxon>
        <taxon>Gammaproteobacteria</taxon>
        <taxon>Pseudomonadales</taxon>
        <taxon>Pseudomonadaceae</taxon>
        <taxon>Pseudomonas</taxon>
    </lineage>
</organism>
<evidence type="ECO:0000313" key="3">
    <source>
        <dbReference type="Proteomes" id="UP000616499"/>
    </source>
</evidence>
<dbReference type="Proteomes" id="UP000616499">
    <property type="component" value="Unassembled WGS sequence"/>
</dbReference>
<sequence>MSRTLKNPLHTSSFQASSTRHTEETQKIGEYPLSALQARVKASLEGHVTNTFNQATPGTALVGVKNLVMLCALQAVNGVLRERWPMVSYRRASSRY</sequence>
<feature type="region of interest" description="Disordered" evidence="1">
    <location>
        <begin position="1"/>
        <end position="28"/>
    </location>
</feature>
<keyword evidence="3" id="KW-1185">Reference proteome</keyword>
<evidence type="ECO:0000313" key="2">
    <source>
        <dbReference type="EMBL" id="GGM32858.1"/>
    </source>
</evidence>
<name>A0ABQ2H3R6_9PSED</name>
<accession>A0ABQ2H3R6</accession>